<dbReference type="Gene3D" id="3.40.1190.20">
    <property type="match status" value="1"/>
</dbReference>
<evidence type="ECO:0000259" key="4">
    <source>
        <dbReference type="Pfam" id="PF00294"/>
    </source>
</evidence>
<feature type="domain" description="Carbohydrate kinase PfkB" evidence="4">
    <location>
        <begin position="19"/>
        <end position="269"/>
    </location>
</feature>
<evidence type="ECO:0000256" key="1">
    <source>
        <dbReference type="ARBA" id="ARBA00022679"/>
    </source>
</evidence>
<dbReference type="GO" id="GO:0005829">
    <property type="term" value="C:cytosol"/>
    <property type="evidence" value="ECO:0007669"/>
    <property type="project" value="TreeGrafter"/>
</dbReference>
<dbReference type="Proteomes" id="UP000219994">
    <property type="component" value="Unassembled WGS sequence"/>
</dbReference>
<evidence type="ECO:0000313" key="6">
    <source>
        <dbReference type="Proteomes" id="UP000219994"/>
    </source>
</evidence>
<dbReference type="InterPro" id="IPR029056">
    <property type="entry name" value="Ribokinase-like"/>
</dbReference>
<dbReference type="AlphaFoldDB" id="A0A2A6FSK3"/>
<dbReference type="Pfam" id="PF00294">
    <property type="entry name" value="PfkB"/>
    <property type="match status" value="1"/>
</dbReference>
<keyword evidence="2" id="KW-0418">Kinase</keyword>
<evidence type="ECO:0000256" key="2">
    <source>
        <dbReference type="ARBA" id="ARBA00022777"/>
    </source>
</evidence>
<keyword evidence="1" id="KW-0808">Transferase</keyword>
<dbReference type="SUPFAM" id="SSF53613">
    <property type="entry name" value="Ribokinase-like"/>
    <property type="match status" value="1"/>
</dbReference>
<dbReference type="PANTHER" id="PTHR46566">
    <property type="entry name" value="1-PHOSPHOFRUCTOKINASE-RELATED"/>
    <property type="match status" value="1"/>
</dbReference>
<dbReference type="InterPro" id="IPR011611">
    <property type="entry name" value="PfkB_dom"/>
</dbReference>
<reference evidence="6" key="1">
    <citation type="submission" date="2017-03" db="EMBL/GenBank/DDBJ databases">
        <authorList>
            <person name="Lund M.B."/>
        </authorList>
    </citation>
    <scope>NUCLEOTIDE SEQUENCE [LARGE SCALE GENOMIC DNA]</scope>
</reference>
<dbReference type="EMBL" id="NAEP01000028">
    <property type="protein sequence ID" value="PDQ35699.1"/>
    <property type="molecule type" value="Genomic_DNA"/>
</dbReference>
<dbReference type="PANTHER" id="PTHR46566:SF5">
    <property type="entry name" value="1-PHOSPHOFRUCTOKINASE"/>
    <property type="match status" value="1"/>
</dbReference>
<accession>A0A2A6FSK3</accession>
<sequence>MTAVVTLTPSAAVDRTYRLGQLHRGRVNRASAVHSELSGKGVNVAAALAAAGTRVSAVLAIGEDVRHLRSSCPIDSQLAVVPTECPTRINITIAEDTSITKLNEAPATTSSATWVQVIERTLSEIERISADWLVVAGSLPRNEEAGTLVPVAELFTEAVALGARVAVDTADEALRHICRDLSAVSLLKPNSHELATLVGRPLRTYGEVTAAARELIAAGSDTVYVSMGADGGLALTATEVWHATALAEVVNTVGAGDCALAGFISGMTRSDLPTHDHSTRALTDMPRGGLGRVGARSVISAGLERATAWGALATTRVTTVLTDLEGAPEVQVRRDPDPETVLSDPATAPEYPVTEPGCPGATSQGGR</sequence>
<dbReference type="GO" id="GO:0008443">
    <property type="term" value="F:phosphofructokinase activity"/>
    <property type="evidence" value="ECO:0007669"/>
    <property type="project" value="TreeGrafter"/>
</dbReference>
<name>A0A2A6FSK3_9MICO</name>
<organism evidence="5 6">
    <name type="scientific">Candidatus Lumbricidiphila eiseniae</name>
    <dbReference type="NCBI Taxonomy" id="1969409"/>
    <lineage>
        <taxon>Bacteria</taxon>
        <taxon>Bacillati</taxon>
        <taxon>Actinomycetota</taxon>
        <taxon>Actinomycetes</taxon>
        <taxon>Micrococcales</taxon>
        <taxon>Microbacteriaceae</taxon>
        <taxon>Candidatus Lumbricidiphila</taxon>
    </lineage>
</organism>
<dbReference type="PROSITE" id="PS00584">
    <property type="entry name" value="PFKB_KINASES_2"/>
    <property type="match status" value="1"/>
</dbReference>
<evidence type="ECO:0000256" key="3">
    <source>
        <dbReference type="SAM" id="MobiDB-lite"/>
    </source>
</evidence>
<evidence type="ECO:0000313" key="5">
    <source>
        <dbReference type="EMBL" id="PDQ35699.1"/>
    </source>
</evidence>
<comment type="caution">
    <text evidence="5">The sequence shown here is derived from an EMBL/GenBank/DDBJ whole genome shotgun (WGS) entry which is preliminary data.</text>
</comment>
<protein>
    <recommendedName>
        <fullName evidence="4">Carbohydrate kinase PfkB domain-containing protein</fullName>
    </recommendedName>
</protein>
<proteinExistence type="predicted"/>
<dbReference type="InterPro" id="IPR002173">
    <property type="entry name" value="Carboh/pur_kinase_PfkB_CS"/>
</dbReference>
<feature type="region of interest" description="Disordered" evidence="3">
    <location>
        <begin position="328"/>
        <end position="367"/>
    </location>
</feature>
<gene>
    <name evidence="5" type="ORF">B5766_04375</name>
</gene>